<keyword evidence="1" id="KW-0472">Membrane</keyword>
<feature type="transmembrane region" description="Helical" evidence="1">
    <location>
        <begin position="37"/>
        <end position="54"/>
    </location>
</feature>
<evidence type="ECO:0000256" key="1">
    <source>
        <dbReference type="SAM" id="Phobius"/>
    </source>
</evidence>
<dbReference type="Proteomes" id="UP000051010">
    <property type="component" value="Unassembled WGS sequence"/>
</dbReference>
<comment type="caution">
    <text evidence="2">The sequence shown here is derived from an EMBL/GenBank/DDBJ whole genome shotgun (WGS) entry which is preliminary data.</text>
</comment>
<protein>
    <submittedName>
        <fullName evidence="2">Uncharacterized protein</fullName>
    </submittedName>
</protein>
<dbReference type="PATRIC" id="fig|1423786.4.peg.917"/>
<gene>
    <name evidence="2" type="ORF">FD47_GL000865</name>
</gene>
<name>A0A0R1YTS0_9LACO</name>
<evidence type="ECO:0000313" key="3">
    <source>
        <dbReference type="Proteomes" id="UP000051010"/>
    </source>
</evidence>
<sequence>MKIEWRYSLINNMPLIVFGVIYWLFKGASPPGWDQLAISLAVLAVLWLPYYLFVQRPYFSRHPEEKPGSHIISGLGWIITVIYIMAMVVLLKLDVQPAASPAIVLVTISLVLCIRDSLSVKRLALQQEQH</sequence>
<evidence type="ECO:0000313" key="2">
    <source>
        <dbReference type="EMBL" id="KRM45681.1"/>
    </source>
</evidence>
<feature type="transmembrane region" description="Helical" evidence="1">
    <location>
        <begin position="75"/>
        <end position="93"/>
    </location>
</feature>
<organism evidence="2 3">
    <name type="scientific">Lentilactobacillus parafarraginis DSM 18390 = JCM 14109</name>
    <dbReference type="NCBI Taxonomy" id="1423786"/>
    <lineage>
        <taxon>Bacteria</taxon>
        <taxon>Bacillati</taxon>
        <taxon>Bacillota</taxon>
        <taxon>Bacilli</taxon>
        <taxon>Lactobacillales</taxon>
        <taxon>Lactobacillaceae</taxon>
        <taxon>Lentilactobacillus</taxon>
    </lineage>
</organism>
<keyword evidence="1" id="KW-1133">Transmembrane helix</keyword>
<dbReference type="EMBL" id="AZFZ01000002">
    <property type="protein sequence ID" value="KRM45681.1"/>
    <property type="molecule type" value="Genomic_DNA"/>
</dbReference>
<accession>A0A0R1YTS0</accession>
<feature type="transmembrane region" description="Helical" evidence="1">
    <location>
        <begin position="7"/>
        <end position="25"/>
    </location>
</feature>
<dbReference type="AlphaFoldDB" id="A0A0R1YTS0"/>
<reference evidence="2 3" key="1">
    <citation type="journal article" date="2015" name="Genome Announc.">
        <title>Expanding the biotechnology potential of lactobacilli through comparative genomics of 213 strains and associated genera.</title>
        <authorList>
            <person name="Sun Z."/>
            <person name="Harris H.M."/>
            <person name="McCann A."/>
            <person name="Guo C."/>
            <person name="Argimon S."/>
            <person name="Zhang W."/>
            <person name="Yang X."/>
            <person name="Jeffery I.B."/>
            <person name="Cooney J.C."/>
            <person name="Kagawa T.F."/>
            <person name="Liu W."/>
            <person name="Song Y."/>
            <person name="Salvetti E."/>
            <person name="Wrobel A."/>
            <person name="Rasinkangas P."/>
            <person name="Parkhill J."/>
            <person name="Rea M.C."/>
            <person name="O'Sullivan O."/>
            <person name="Ritari J."/>
            <person name="Douillard F.P."/>
            <person name="Paul Ross R."/>
            <person name="Yang R."/>
            <person name="Briner A.E."/>
            <person name="Felis G.E."/>
            <person name="de Vos W.M."/>
            <person name="Barrangou R."/>
            <person name="Klaenhammer T.R."/>
            <person name="Caufield P.W."/>
            <person name="Cui Y."/>
            <person name="Zhang H."/>
            <person name="O'Toole P.W."/>
        </authorList>
    </citation>
    <scope>NUCLEOTIDE SEQUENCE [LARGE SCALE GENOMIC DNA]</scope>
    <source>
        <strain evidence="2 3">DSM 18390</strain>
    </source>
</reference>
<dbReference type="RefSeq" id="WP_054732185.1">
    <property type="nucleotide sequence ID" value="NZ_AZFZ01000002.1"/>
</dbReference>
<feature type="transmembrane region" description="Helical" evidence="1">
    <location>
        <begin position="99"/>
        <end position="118"/>
    </location>
</feature>
<keyword evidence="1" id="KW-0812">Transmembrane</keyword>
<proteinExistence type="predicted"/>